<dbReference type="PANTHER" id="PTHR30069">
    <property type="entry name" value="TONB-DEPENDENT OUTER MEMBRANE RECEPTOR"/>
    <property type="match status" value="1"/>
</dbReference>
<keyword evidence="1" id="KW-0732">Signal</keyword>
<dbReference type="InterPro" id="IPR037066">
    <property type="entry name" value="Plug_dom_sf"/>
</dbReference>
<proteinExistence type="predicted"/>
<evidence type="ECO:0000313" key="4">
    <source>
        <dbReference type="Proteomes" id="UP000885826"/>
    </source>
</evidence>
<dbReference type="SUPFAM" id="SSF49464">
    <property type="entry name" value="Carboxypeptidase regulatory domain-like"/>
    <property type="match status" value="1"/>
</dbReference>
<dbReference type="PANTHER" id="PTHR30069:SF29">
    <property type="entry name" value="HEMOGLOBIN AND HEMOGLOBIN-HAPTOGLOBIN-BINDING PROTEIN 1-RELATED"/>
    <property type="match status" value="1"/>
</dbReference>
<reference evidence="3" key="1">
    <citation type="journal article" date="2020" name="mSystems">
        <title>Genome- and Community-Level Interaction Insights into Carbon Utilization and Element Cycling Functions of Hydrothermarchaeota in Hydrothermal Sediment.</title>
        <authorList>
            <person name="Zhou Z."/>
            <person name="Liu Y."/>
            <person name="Xu W."/>
            <person name="Pan J."/>
            <person name="Luo Z.H."/>
            <person name="Li M."/>
        </authorList>
    </citation>
    <scope>NUCLEOTIDE SEQUENCE</scope>
    <source>
        <strain evidence="3">HyVt-388</strain>
    </source>
</reference>
<keyword evidence="3" id="KW-0675">Receptor</keyword>
<evidence type="ECO:0000313" key="3">
    <source>
        <dbReference type="EMBL" id="HEC78878.1"/>
    </source>
</evidence>
<dbReference type="EMBL" id="DRIG01000073">
    <property type="protein sequence ID" value="HEC78878.1"/>
    <property type="molecule type" value="Genomic_DNA"/>
</dbReference>
<gene>
    <name evidence="3" type="ORF">ENI34_07015</name>
</gene>
<dbReference type="AlphaFoldDB" id="A0A9C9EMM0"/>
<dbReference type="InterPro" id="IPR012910">
    <property type="entry name" value="Plug_dom"/>
</dbReference>
<protein>
    <submittedName>
        <fullName evidence="3">TonB-dependent receptor</fullName>
    </submittedName>
</protein>
<dbReference type="GO" id="GO:0015344">
    <property type="term" value="F:siderophore uptake transmembrane transporter activity"/>
    <property type="evidence" value="ECO:0007669"/>
    <property type="project" value="TreeGrafter"/>
</dbReference>
<name>A0A9C9EMM0_UNCW3</name>
<dbReference type="SUPFAM" id="SSF56935">
    <property type="entry name" value="Porins"/>
    <property type="match status" value="1"/>
</dbReference>
<evidence type="ECO:0000256" key="1">
    <source>
        <dbReference type="ARBA" id="ARBA00022729"/>
    </source>
</evidence>
<sequence>MLFLLFLLSGYGTGSLSGFVTDATNGEKLAYANLYLEDTELGSASNEKGYFVIHDVPSGEYTLICSYIGYQDKRIPVHLEKGEHQRINIELTPLILEMPEVSVSAQRSRFEQEVEVSHITFTTREIKSVPGLFEKDLIKILQLMPGIVAMHDLSNKLYVRGGSPDENLVLLDGITVYNPSTHLFGLFSTFNPDAVGDAELYAGGYPARFGNRLSSVLNITTKEGNTKKYSGKFSLGLITSKALVEGPIPKGSFLVSGRRTYFDGLVWAYSKITGDTISLPYYFYDGIAKVNFNPTMNDRFTLAGLGGSDVVSFENFDEDSANEKIELNWGNRGTSLRWRRIFNHNLYGELQGSWSNFFTHFRYEDYSDTTNNLHFYEEIIDHTIKSDFNYFINQSHNMDWGIDIKHLSIEYNLERTEHHILEKKEKTYLYSLYLQDKWSIIPHLLSLQNGLRAVYTTSRKKLSLDPRLGIKYHLSPSQALNLAWGKYSQFLITINSQESYFSIFDFWRLVDTLHALPNAYHIIVGYENWLDENTHFTIEPYYKRYYNLLIPPSSEMLFSRPAESLAVSRGYAFGVDLFFKKTYKSVFGWFSYSFGYTRRKLGDRYYAPRYDRRHNLNIVIGFTVPGKLPVISGGALDLRWYLGSGLPYAEDLARYRYRSYDYLEQEESVEWLIIRGPRDARRLPVSHRLDLHFEKDFKLFGKNGSWFIDVINLYDRENVLFYTWDYDKDPPRKTAYILLPIPIPSIGMNMRF</sequence>
<comment type="caution">
    <text evidence="3">The sequence shown here is derived from an EMBL/GenBank/DDBJ whole genome shotgun (WGS) entry which is preliminary data.</text>
</comment>
<feature type="domain" description="TonB-dependent receptor plug" evidence="2">
    <location>
        <begin position="135"/>
        <end position="212"/>
    </location>
</feature>
<dbReference type="Proteomes" id="UP000885826">
    <property type="component" value="Unassembled WGS sequence"/>
</dbReference>
<evidence type="ECO:0000259" key="2">
    <source>
        <dbReference type="Pfam" id="PF07715"/>
    </source>
</evidence>
<dbReference type="Gene3D" id="2.60.40.1120">
    <property type="entry name" value="Carboxypeptidase-like, regulatory domain"/>
    <property type="match status" value="1"/>
</dbReference>
<accession>A0A9C9EMM0</accession>
<dbReference type="GO" id="GO:0009279">
    <property type="term" value="C:cell outer membrane"/>
    <property type="evidence" value="ECO:0007669"/>
    <property type="project" value="TreeGrafter"/>
</dbReference>
<dbReference type="Pfam" id="PF13715">
    <property type="entry name" value="CarbopepD_reg_2"/>
    <property type="match status" value="1"/>
</dbReference>
<dbReference type="GO" id="GO:0044718">
    <property type="term" value="P:siderophore transmembrane transport"/>
    <property type="evidence" value="ECO:0007669"/>
    <property type="project" value="TreeGrafter"/>
</dbReference>
<dbReference type="Pfam" id="PF07715">
    <property type="entry name" value="Plug"/>
    <property type="match status" value="1"/>
</dbReference>
<dbReference type="InterPro" id="IPR039426">
    <property type="entry name" value="TonB-dep_rcpt-like"/>
</dbReference>
<organism evidence="3 4">
    <name type="scientific">candidate division WOR-3 bacterium</name>
    <dbReference type="NCBI Taxonomy" id="2052148"/>
    <lineage>
        <taxon>Bacteria</taxon>
        <taxon>Bacteria division WOR-3</taxon>
    </lineage>
</organism>
<dbReference type="Gene3D" id="2.170.130.10">
    <property type="entry name" value="TonB-dependent receptor, plug domain"/>
    <property type="match status" value="1"/>
</dbReference>
<dbReference type="InterPro" id="IPR008969">
    <property type="entry name" value="CarboxyPept-like_regulatory"/>
</dbReference>